<evidence type="ECO:0000313" key="4">
    <source>
        <dbReference type="EMBL" id="PWN37759.1"/>
    </source>
</evidence>
<accession>A0A316VJH4</accession>
<keyword evidence="2" id="KW-0560">Oxidoreductase</keyword>
<feature type="domain" description="FAD-dependent oxidoreductase 2 FAD-binding" evidence="3">
    <location>
        <begin position="138"/>
        <end position="607"/>
    </location>
</feature>
<dbReference type="OrthoDB" id="3345469at2759"/>
<dbReference type="Gene3D" id="3.90.700.10">
    <property type="entry name" value="Succinate dehydrogenase/fumarate reductase flavoprotein, catalytic domain"/>
    <property type="match status" value="1"/>
</dbReference>
<dbReference type="InterPro" id="IPR014614">
    <property type="entry name" value="KsdD_DH"/>
</dbReference>
<dbReference type="InterPro" id="IPR003953">
    <property type="entry name" value="FAD-dep_OxRdtase_2_FAD-bd"/>
</dbReference>
<name>A0A316VJH4_9BASI</name>
<evidence type="ECO:0000259" key="3">
    <source>
        <dbReference type="Pfam" id="PF00890"/>
    </source>
</evidence>
<dbReference type="Gene3D" id="3.50.50.60">
    <property type="entry name" value="FAD/NAD(P)-binding domain"/>
    <property type="match status" value="2"/>
</dbReference>
<dbReference type="Proteomes" id="UP000245771">
    <property type="component" value="Unassembled WGS sequence"/>
</dbReference>
<dbReference type="GeneID" id="37020091"/>
<evidence type="ECO:0000256" key="1">
    <source>
        <dbReference type="ARBA" id="ARBA00022630"/>
    </source>
</evidence>
<gene>
    <name evidence="4" type="ORF">FA14DRAFT_159651</name>
</gene>
<keyword evidence="5" id="KW-1185">Reference proteome</keyword>
<dbReference type="PANTHER" id="PTHR43260">
    <property type="entry name" value="3-KETOSTEROID-DELTA-1-DEHYDROGENASE"/>
    <property type="match status" value="1"/>
</dbReference>
<dbReference type="SUPFAM" id="SSF51905">
    <property type="entry name" value="FAD/NAD(P)-binding domain"/>
    <property type="match status" value="1"/>
</dbReference>
<feature type="domain" description="FAD-dependent oxidoreductase 2 FAD-binding" evidence="3">
    <location>
        <begin position="17"/>
        <end position="93"/>
    </location>
</feature>
<proteinExistence type="predicted"/>
<dbReference type="STRING" id="1280837.A0A316VJH4"/>
<reference evidence="4 5" key="1">
    <citation type="journal article" date="2018" name="Mol. Biol. Evol.">
        <title>Broad Genomic Sampling Reveals a Smut Pathogenic Ancestry of the Fungal Clade Ustilaginomycotina.</title>
        <authorList>
            <person name="Kijpornyongpan T."/>
            <person name="Mondo S.J."/>
            <person name="Barry K."/>
            <person name="Sandor L."/>
            <person name="Lee J."/>
            <person name="Lipzen A."/>
            <person name="Pangilinan J."/>
            <person name="LaButti K."/>
            <person name="Hainaut M."/>
            <person name="Henrissat B."/>
            <person name="Grigoriev I.V."/>
            <person name="Spatafora J.W."/>
            <person name="Aime M.C."/>
        </authorList>
    </citation>
    <scope>NUCLEOTIDE SEQUENCE [LARGE SCALE GENOMIC DNA]</scope>
    <source>
        <strain evidence="4 5">MCA 3882</strain>
    </source>
</reference>
<sequence length="627" mass="67817">MSNGTSSKQSADYDTPVIIIGAGLSGLVAAYELTKANKKVIIVDQEPAENIGGQAHWSLGGLFFVDTPEQRRLGVKDSKELALRDWLNSAQFDNGIEGRGTRSSSTANTTGSGALEADLTVLDEIDKDPSSPDYWGLQWARAFVDFAATEFRDYVKGLGMGLMMHVGWAERGGGLAGGHGNSVPRFHLAWGIGPEVVRIFREPVQAAEKAGLVDFRFRHRVDELIVEGGRVVGVRGKQLAPEPNFVVGSKTNRKEVGDFDIRGRAVVVASGGIGGNPDLIRKIWPTEKMGGPYPNKAVLGVPNHVDGRMLAITKATGARLVNEDRVWFYTEGLQNWDPIWPQHGIRVIPGPSSLWLDATGKRFGTPAFPGCDSIATLKAIIATGYDYSWYILDLATIRKEFSLSGSEQNPDLASKSILKLISERLGGKGTGPVRKFIEHGQDFIQCDTLPELVQEMNALAKKEAGTSAAGKEPPTIDYDDILKTIVDRDMQVDNKYSKDAQVMLIHNARAHWIDSIMRVVKPHRYLDPASLVEGEKPRAMPGMGPLLAVRMSILTRKTLGGIQTNLQGQALQSDGQTPFPGLYAAGEVNGFGGGGSMGFNALEGTFLGGCIFSGRAVGRALAKEEYD</sequence>
<dbReference type="InParanoid" id="A0A316VJH4"/>
<evidence type="ECO:0000256" key="2">
    <source>
        <dbReference type="ARBA" id="ARBA00023002"/>
    </source>
</evidence>
<dbReference type="GO" id="GO:0016627">
    <property type="term" value="F:oxidoreductase activity, acting on the CH-CH group of donors"/>
    <property type="evidence" value="ECO:0007669"/>
    <property type="project" value="InterPro"/>
</dbReference>
<dbReference type="InterPro" id="IPR027477">
    <property type="entry name" value="Succ_DH/fumarate_Rdtase_cat_sf"/>
</dbReference>
<protein>
    <submittedName>
        <fullName evidence="4">Putative 3-ketosteroid-delta-1-dehydrogenase</fullName>
    </submittedName>
</protein>
<evidence type="ECO:0000313" key="5">
    <source>
        <dbReference type="Proteomes" id="UP000245771"/>
    </source>
</evidence>
<dbReference type="AlphaFoldDB" id="A0A316VJH4"/>
<dbReference type="InterPro" id="IPR036188">
    <property type="entry name" value="FAD/NAD-bd_sf"/>
</dbReference>
<dbReference type="PANTHER" id="PTHR43260:SF1">
    <property type="entry name" value="KSDD-LIKE STEROID DEHYDROGENASE RV0785"/>
    <property type="match status" value="1"/>
</dbReference>
<organism evidence="4 5">
    <name type="scientific">Meira miltonrushii</name>
    <dbReference type="NCBI Taxonomy" id="1280837"/>
    <lineage>
        <taxon>Eukaryota</taxon>
        <taxon>Fungi</taxon>
        <taxon>Dikarya</taxon>
        <taxon>Basidiomycota</taxon>
        <taxon>Ustilaginomycotina</taxon>
        <taxon>Exobasidiomycetes</taxon>
        <taxon>Exobasidiales</taxon>
        <taxon>Brachybasidiaceae</taxon>
        <taxon>Meira</taxon>
    </lineage>
</organism>
<keyword evidence="1" id="KW-0285">Flavoprotein</keyword>
<dbReference type="NCBIfam" id="NF009472">
    <property type="entry name" value="PRK12834.1"/>
    <property type="match status" value="1"/>
</dbReference>
<dbReference type="RefSeq" id="XP_025358061.1">
    <property type="nucleotide sequence ID" value="XM_025498310.1"/>
</dbReference>
<dbReference type="EMBL" id="KZ819602">
    <property type="protein sequence ID" value="PWN37759.1"/>
    <property type="molecule type" value="Genomic_DNA"/>
</dbReference>
<dbReference type="Pfam" id="PF00890">
    <property type="entry name" value="FAD_binding_2"/>
    <property type="match status" value="2"/>
</dbReference>